<dbReference type="EMBL" id="FNIE01000006">
    <property type="protein sequence ID" value="SDN96675.1"/>
    <property type="molecule type" value="Genomic_DNA"/>
</dbReference>
<dbReference type="AlphaFoldDB" id="A0A1H0FPV1"/>
<organism evidence="2 3">
    <name type="scientific">Actinacidiphila guanduensis</name>
    <dbReference type="NCBI Taxonomy" id="310781"/>
    <lineage>
        <taxon>Bacteria</taxon>
        <taxon>Bacillati</taxon>
        <taxon>Actinomycetota</taxon>
        <taxon>Actinomycetes</taxon>
        <taxon>Kitasatosporales</taxon>
        <taxon>Streptomycetaceae</taxon>
        <taxon>Actinacidiphila</taxon>
    </lineage>
</organism>
<evidence type="ECO:0000256" key="1">
    <source>
        <dbReference type="SAM" id="MobiDB-lite"/>
    </source>
</evidence>
<protein>
    <submittedName>
        <fullName evidence="2">Uncharacterized protein</fullName>
    </submittedName>
</protein>
<dbReference type="STRING" id="310781.SAMN05216259_106381"/>
<feature type="region of interest" description="Disordered" evidence="1">
    <location>
        <begin position="20"/>
        <end position="51"/>
    </location>
</feature>
<reference evidence="2 3" key="1">
    <citation type="submission" date="2016-10" db="EMBL/GenBank/DDBJ databases">
        <authorList>
            <person name="de Groot N.N."/>
        </authorList>
    </citation>
    <scope>NUCLEOTIDE SEQUENCE [LARGE SCALE GENOMIC DNA]</scope>
    <source>
        <strain evidence="2 3">CGMCC 4.2022</strain>
    </source>
</reference>
<keyword evidence="3" id="KW-1185">Reference proteome</keyword>
<gene>
    <name evidence="2" type="ORF">SAMN05216259_106381</name>
</gene>
<evidence type="ECO:0000313" key="3">
    <source>
        <dbReference type="Proteomes" id="UP000199341"/>
    </source>
</evidence>
<dbReference type="Proteomes" id="UP000199341">
    <property type="component" value="Unassembled WGS sequence"/>
</dbReference>
<accession>A0A1H0FPV1</accession>
<evidence type="ECO:0000313" key="2">
    <source>
        <dbReference type="EMBL" id="SDN96675.1"/>
    </source>
</evidence>
<proteinExistence type="predicted"/>
<name>A0A1H0FPV1_9ACTN</name>
<sequence length="51" mass="5328">MPQSGIRGPIGNQRLCAAAGNTCTTPRTRRQPGTRKAPEAPAQPFPSLAVV</sequence>